<feature type="transmembrane region" description="Helical" evidence="2">
    <location>
        <begin position="431"/>
        <end position="455"/>
    </location>
</feature>
<keyword evidence="2" id="KW-0812">Transmembrane</keyword>
<feature type="transmembrane region" description="Helical" evidence="2">
    <location>
        <begin position="32"/>
        <end position="56"/>
    </location>
</feature>
<feature type="transmembrane region" description="Helical" evidence="2">
    <location>
        <begin position="629"/>
        <end position="646"/>
    </location>
</feature>
<keyword evidence="1" id="KW-1003">Cell membrane</keyword>
<dbReference type="InterPro" id="IPR010656">
    <property type="entry name" value="DctM"/>
</dbReference>
<proteinExistence type="predicted"/>
<keyword evidence="5" id="KW-1185">Reference proteome</keyword>
<feature type="transmembrane region" description="Helical" evidence="2">
    <location>
        <begin position="487"/>
        <end position="506"/>
    </location>
</feature>
<organism evidence="4 5">
    <name type="scientific">Roseovarius phycicola</name>
    <dbReference type="NCBI Taxonomy" id="3080976"/>
    <lineage>
        <taxon>Bacteria</taxon>
        <taxon>Pseudomonadati</taxon>
        <taxon>Pseudomonadota</taxon>
        <taxon>Alphaproteobacteria</taxon>
        <taxon>Rhodobacterales</taxon>
        <taxon>Roseobacteraceae</taxon>
        <taxon>Roseovarius</taxon>
    </lineage>
</organism>
<feature type="transmembrane region" description="Helical" evidence="2">
    <location>
        <begin position="68"/>
        <end position="89"/>
    </location>
</feature>
<dbReference type="Proteomes" id="UP001364156">
    <property type="component" value="Chromosome"/>
</dbReference>
<reference evidence="4 5" key="1">
    <citation type="submission" date="2023-10" db="EMBL/GenBank/DDBJ databases">
        <title>Roseovarius strain S88 nov., isolated from a marine algae.</title>
        <authorList>
            <person name="Lee M.W."/>
            <person name="Lee J.K."/>
            <person name="Kim J.M."/>
            <person name="Choi D.G."/>
            <person name="Baek J.H."/>
            <person name="Bayburt H."/>
            <person name="Jung J.J."/>
            <person name="Han D.M."/>
            <person name="Jeon C.O."/>
        </authorList>
    </citation>
    <scope>NUCLEOTIDE SEQUENCE [LARGE SCALE GENOMIC DNA]</scope>
    <source>
        <strain evidence="4 5">S88</strain>
    </source>
</reference>
<keyword evidence="2" id="KW-1133">Transmembrane helix</keyword>
<dbReference type="PANTHER" id="PTHR43849:SF2">
    <property type="entry name" value="BLL3936 PROTEIN"/>
    <property type="match status" value="1"/>
</dbReference>
<comment type="function">
    <text evidence="1">Part of the tripartite ATP-independent periplasmic (TRAP) transport system.</text>
</comment>
<evidence type="ECO:0000256" key="1">
    <source>
        <dbReference type="RuleBase" id="RU369079"/>
    </source>
</evidence>
<feature type="transmembrane region" description="Helical" evidence="2">
    <location>
        <begin position="367"/>
        <end position="385"/>
    </location>
</feature>
<feature type="transmembrane region" description="Helical" evidence="2">
    <location>
        <begin position="200"/>
        <end position="222"/>
    </location>
</feature>
<accession>A0ABZ2HL96</accession>
<feature type="transmembrane region" description="Helical" evidence="2">
    <location>
        <begin position="512"/>
        <end position="539"/>
    </location>
</feature>
<evidence type="ECO:0000313" key="4">
    <source>
        <dbReference type="EMBL" id="WWR48083.1"/>
    </source>
</evidence>
<dbReference type="PANTHER" id="PTHR43849">
    <property type="entry name" value="BLL3936 PROTEIN"/>
    <property type="match status" value="1"/>
</dbReference>
<keyword evidence="1" id="KW-0813">Transport</keyword>
<keyword evidence="1" id="KW-0997">Cell inner membrane</keyword>
<dbReference type="Pfam" id="PF06808">
    <property type="entry name" value="DctM"/>
    <property type="match status" value="1"/>
</dbReference>
<evidence type="ECO:0000259" key="3">
    <source>
        <dbReference type="Pfam" id="PF06808"/>
    </source>
</evidence>
<keyword evidence="2" id="KW-0472">Membrane</keyword>
<comment type="subcellular location">
    <subcellularLocation>
        <location evidence="1">Cell inner membrane</location>
        <topology evidence="1">Multi-pass membrane protein</topology>
    </subcellularLocation>
</comment>
<dbReference type="EMBL" id="CP146069">
    <property type="protein sequence ID" value="WWR48083.1"/>
    <property type="molecule type" value="Genomic_DNA"/>
</dbReference>
<name>A0ABZ2HL96_9RHOB</name>
<feature type="domain" description="TRAP C4-dicarboxylate transport system permease DctM subunit" evidence="3">
    <location>
        <begin position="142"/>
        <end position="571"/>
    </location>
</feature>
<feature type="transmembrane region" description="Helical" evidence="2">
    <location>
        <begin position="461"/>
        <end position="480"/>
    </location>
</feature>
<evidence type="ECO:0000313" key="5">
    <source>
        <dbReference type="Proteomes" id="UP001364156"/>
    </source>
</evidence>
<evidence type="ECO:0000256" key="2">
    <source>
        <dbReference type="SAM" id="Phobius"/>
    </source>
</evidence>
<dbReference type="InterPro" id="IPR011853">
    <property type="entry name" value="TRAP_DctM-Dct_fused"/>
</dbReference>
<feature type="transmembrane region" description="Helical" evidence="2">
    <location>
        <begin position="391"/>
        <end position="410"/>
    </location>
</feature>
<feature type="transmembrane region" description="Helical" evidence="2">
    <location>
        <begin position="101"/>
        <end position="118"/>
    </location>
</feature>
<feature type="transmembrane region" description="Helical" evidence="2">
    <location>
        <begin position="325"/>
        <end position="346"/>
    </location>
</feature>
<dbReference type="NCBIfam" id="TIGR02123">
    <property type="entry name" value="TRAP_fused"/>
    <property type="match status" value="1"/>
</dbReference>
<gene>
    <name evidence="4" type="ORF">RZ517_07915</name>
</gene>
<sequence>MHIAGALVLGFGMSAAVSVRPVPDTAAGRFSVVLGGLALVATLTALGFLSAAVLLMSPDATAPPDWTLAFFGWTLAIGTLVALVTGWLYPARRGQLPLSNIALIVATLSSCGFILFSLDTLSLRLRAGTPFADPNNGWAAFVIVLLIAELTRRVAGMALVVIALVFIAYAFAGPWMPGFLEHKGYDANRFFTYVFTDNGVLGPTTAVSSTYIILFIVFAAFLQSSKVGDYFVNFAFAAAGRARGGPAKVSVLASGLMGMINGTSAGNVVSTGSLTIPLMKKVGYQPKSAAAIEAAASTGGQIMPPIMGAGAFIMAEITGIPYTELVVAALIPAILYFASIYFMVDFEASRTGMRGLRSDELPKMSELIRQVYLFLPIVILIGALFSGYSVIRAGTLAIASAAVVSWLTPYRMGPKQVYEALGNGGRMSLQIIIVCACAGLIVGVISLTGVGARFSNLLFDLAQQSTLLALVFAMMIAVILGMGMPTTAAYAVAASVVAPGLIEIGIKPLVAHFFVFYFAVVSAITPPVALAAYAGAAIAGSEPMRTSITSFKVGLAAFIVPFMFYYSPGLLMEAPWYVSLRNLVTALVGVYMLAGAVQGWFIGSAGPFMRVLLLVGAVFMISGDWRTDLLGIAIAGSLILIGWKAGKQTA</sequence>
<protein>
    <submittedName>
        <fullName evidence="4">TRAP transporter fused permease subunit</fullName>
    </submittedName>
</protein>
<feature type="transmembrane region" description="Helical" evidence="2">
    <location>
        <begin position="154"/>
        <end position="172"/>
    </location>
</feature>